<dbReference type="Pfam" id="PF14012">
    <property type="entry name" value="DUF4229"/>
    <property type="match status" value="1"/>
</dbReference>
<keyword evidence="1" id="KW-0812">Transmembrane</keyword>
<accession>A0A846WGZ7</accession>
<dbReference type="EMBL" id="JAAXPC010000001">
    <property type="protein sequence ID" value="NKY00336.1"/>
    <property type="molecule type" value="Genomic_DNA"/>
</dbReference>
<sequence length="172" mass="18558">MGPRPLLDVHADRAWFCVDRVPISSHRASDFVDRALNPVDCASIRVHRALAPHRPGQTGAGRRAAPQRTLVAVSEERKPQVGMGSLLASIGLYTLARLVLVVVVAAIIIGIGKLAGVNVPLLVAAVFGVLIALPLGMVVFKSLRTRVNTQISAVDEQRRKRHDELQSKLRGS</sequence>
<proteinExistence type="predicted"/>
<comment type="caution">
    <text evidence="2">The sequence shown here is derived from an EMBL/GenBank/DDBJ whole genome shotgun (WGS) entry which is preliminary data.</text>
</comment>
<protein>
    <submittedName>
        <fullName evidence="2">DUF4229 domain-containing protein</fullName>
    </submittedName>
</protein>
<gene>
    <name evidence="2" type="ORF">HGA05_01900</name>
</gene>
<keyword evidence="1" id="KW-1133">Transmembrane helix</keyword>
<feature type="transmembrane region" description="Helical" evidence="1">
    <location>
        <begin position="86"/>
        <end position="111"/>
    </location>
</feature>
<evidence type="ECO:0000256" key="1">
    <source>
        <dbReference type="SAM" id="Phobius"/>
    </source>
</evidence>
<feature type="transmembrane region" description="Helical" evidence="1">
    <location>
        <begin position="117"/>
        <end position="140"/>
    </location>
</feature>
<dbReference type="InterPro" id="IPR025323">
    <property type="entry name" value="DUF4229"/>
</dbReference>
<reference evidence="2 3" key="1">
    <citation type="submission" date="2020-04" db="EMBL/GenBank/DDBJ databases">
        <title>MicrobeNet Type strains.</title>
        <authorList>
            <person name="Nicholson A.C."/>
        </authorList>
    </citation>
    <scope>NUCLEOTIDE SEQUENCE [LARGE SCALE GENOMIC DNA]</scope>
    <source>
        <strain evidence="2 3">ATCC BAA-14</strain>
    </source>
</reference>
<name>A0A846WGZ7_9ACTN</name>
<dbReference type="AlphaFoldDB" id="A0A846WGZ7"/>
<organism evidence="2 3">
    <name type="scientific">Gordonia polyisoprenivorans</name>
    <dbReference type="NCBI Taxonomy" id="84595"/>
    <lineage>
        <taxon>Bacteria</taxon>
        <taxon>Bacillati</taxon>
        <taxon>Actinomycetota</taxon>
        <taxon>Actinomycetes</taxon>
        <taxon>Mycobacteriales</taxon>
        <taxon>Gordoniaceae</taxon>
        <taxon>Gordonia</taxon>
    </lineage>
</organism>
<evidence type="ECO:0000313" key="2">
    <source>
        <dbReference type="EMBL" id="NKY00336.1"/>
    </source>
</evidence>
<keyword evidence="1" id="KW-0472">Membrane</keyword>
<dbReference type="Proteomes" id="UP000563898">
    <property type="component" value="Unassembled WGS sequence"/>
</dbReference>
<evidence type="ECO:0000313" key="3">
    <source>
        <dbReference type="Proteomes" id="UP000563898"/>
    </source>
</evidence>